<keyword evidence="5 7" id="KW-0472">Membrane</keyword>
<feature type="transmembrane region" description="Helical" evidence="7">
    <location>
        <begin position="94"/>
        <end position="112"/>
    </location>
</feature>
<comment type="subcellular location">
    <subcellularLocation>
        <location evidence="1">Membrane</location>
        <topology evidence="1">Multi-pass membrane protein</topology>
    </subcellularLocation>
</comment>
<evidence type="ECO:0000313" key="9">
    <source>
        <dbReference type="Proteomes" id="UP001566132"/>
    </source>
</evidence>
<evidence type="ECO:0000256" key="1">
    <source>
        <dbReference type="ARBA" id="ARBA00004141"/>
    </source>
</evidence>
<dbReference type="GO" id="GO:0016020">
    <property type="term" value="C:membrane"/>
    <property type="evidence" value="ECO:0007669"/>
    <property type="project" value="UniProtKB-SubCell"/>
</dbReference>
<evidence type="ECO:0000313" key="8">
    <source>
        <dbReference type="EMBL" id="KAL1491115.1"/>
    </source>
</evidence>
<evidence type="ECO:0000256" key="4">
    <source>
        <dbReference type="ARBA" id="ARBA00022989"/>
    </source>
</evidence>
<evidence type="ECO:0000256" key="2">
    <source>
        <dbReference type="ARBA" id="ARBA00006824"/>
    </source>
</evidence>
<protein>
    <recommendedName>
        <fullName evidence="6">Mitochondrial inner membrane protein Mpv17</fullName>
    </recommendedName>
</protein>
<organism evidence="8 9">
    <name type="scientific">Hypothenemus hampei</name>
    <name type="common">Coffee berry borer</name>
    <dbReference type="NCBI Taxonomy" id="57062"/>
    <lineage>
        <taxon>Eukaryota</taxon>
        <taxon>Metazoa</taxon>
        <taxon>Ecdysozoa</taxon>
        <taxon>Arthropoda</taxon>
        <taxon>Hexapoda</taxon>
        <taxon>Insecta</taxon>
        <taxon>Pterygota</taxon>
        <taxon>Neoptera</taxon>
        <taxon>Endopterygota</taxon>
        <taxon>Coleoptera</taxon>
        <taxon>Polyphaga</taxon>
        <taxon>Cucujiformia</taxon>
        <taxon>Curculionidae</taxon>
        <taxon>Scolytinae</taxon>
        <taxon>Hypothenemus</taxon>
    </lineage>
</organism>
<dbReference type="PANTHER" id="PTHR11266:SF17">
    <property type="entry name" value="PROTEIN MPV17"/>
    <property type="match status" value="1"/>
</dbReference>
<sequence>MALFKTYQKLLKNHFMVVQAVQTGLLMGTGDFIAQTVIEGKKIKNYQLKRTVKFTLLGTCFVGPTLSLWYRLLARTFGTEISTSTTLKKVACDQLIFAPSFLALFVTNLNLLNGRNFEDIKKDLNTNYVDLLIANWKLWPAVQLVNFYVVPLNYQVLLVQGVAVVWNTYLSWKTHL</sequence>
<name>A0ABD1E938_HYPHA</name>
<accession>A0ABD1E938</accession>
<evidence type="ECO:0000256" key="6">
    <source>
        <dbReference type="ARBA" id="ARBA00049743"/>
    </source>
</evidence>
<dbReference type="EMBL" id="JBDJPC010000009">
    <property type="protein sequence ID" value="KAL1491115.1"/>
    <property type="molecule type" value="Genomic_DNA"/>
</dbReference>
<comment type="caution">
    <text evidence="8">The sequence shown here is derived from an EMBL/GenBank/DDBJ whole genome shotgun (WGS) entry which is preliminary data.</text>
</comment>
<evidence type="ECO:0000256" key="3">
    <source>
        <dbReference type="ARBA" id="ARBA00022692"/>
    </source>
</evidence>
<keyword evidence="3 7" id="KW-0812">Transmembrane</keyword>
<evidence type="ECO:0000256" key="5">
    <source>
        <dbReference type="ARBA" id="ARBA00023136"/>
    </source>
</evidence>
<keyword evidence="4 7" id="KW-1133">Transmembrane helix</keyword>
<feature type="transmembrane region" description="Helical" evidence="7">
    <location>
        <begin position="54"/>
        <end position="74"/>
    </location>
</feature>
<comment type="similarity">
    <text evidence="2 7">Belongs to the peroxisomal membrane protein PXMP2/4 family.</text>
</comment>
<proteinExistence type="inferred from homology"/>
<reference evidence="8 9" key="1">
    <citation type="submission" date="2024-05" db="EMBL/GenBank/DDBJ databases">
        <title>Genetic variation in Jamaican populations of the coffee berry borer (Hypothenemus hampei).</title>
        <authorList>
            <person name="Errbii M."/>
            <person name="Myrie A."/>
        </authorList>
    </citation>
    <scope>NUCLEOTIDE SEQUENCE [LARGE SCALE GENOMIC DNA]</scope>
    <source>
        <strain evidence="8">JA-Hopewell-2020-01-JO</strain>
        <tissue evidence="8">Whole body</tissue>
    </source>
</reference>
<dbReference type="InterPro" id="IPR007248">
    <property type="entry name" value="Mpv17_PMP22"/>
</dbReference>
<dbReference type="Proteomes" id="UP001566132">
    <property type="component" value="Unassembled WGS sequence"/>
</dbReference>
<dbReference type="AlphaFoldDB" id="A0ABD1E938"/>
<keyword evidence="9" id="KW-1185">Reference proteome</keyword>
<dbReference type="Pfam" id="PF04117">
    <property type="entry name" value="Mpv17_PMP22"/>
    <property type="match status" value="1"/>
</dbReference>
<gene>
    <name evidence="8" type="ORF">ABEB36_011759</name>
</gene>
<feature type="transmembrane region" description="Helical" evidence="7">
    <location>
        <begin position="15"/>
        <end position="34"/>
    </location>
</feature>
<dbReference type="PANTHER" id="PTHR11266">
    <property type="entry name" value="PEROXISOMAL MEMBRANE PROTEIN 2, PXMP2 MPV17"/>
    <property type="match status" value="1"/>
</dbReference>
<evidence type="ECO:0000256" key="7">
    <source>
        <dbReference type="RuleBase" id="RU363053"/>
    </source>
</evidence>